<reference evidence="1 2" key="1">
    <citation type="journal article" date="2022" name="New Phytol.">
        <title>Ecological generalism drives hyperdiversity of secondary metabolite gene clusters in xylarialean endophytes.</title>
        <authorList>
            <person name="Franco M.E.E."/>
            <person name="Wisecaver J.H."/>
            <person name="Arnold A.E."/>
            <person name="Ju Y.M."/>
            <person name="Slot J.C."/>
            <person name="Ahrendt S."/>
            <person name="Moore L.P."/>
            <person name="Eastman K.E."/>
            <person name="Scott K."/>
            <person name="Konkel Z."/>
            <person name="Mondo S.J."/>
            <person name="Kuo A."/>
            <person name="Hayes R.D."/>
            <person name="Haridas S."/>
            <person name="Andreopoulos B."/>
            <person name="Riley R."/>
            <person name="LaButti K."/>
            <person name="Pangilinan J."/>
            <person name="Lipzen A."/>
            <person name="Amirebrahimi M."/>
            <person name="Yan J."/>
            <person name="Adam C."/>
            <person name="Keymanesh K."/>
            <person name="Ng V."/>
            <person name="Louie K."/>
            <person name="Northen T."/>
            <person name="Drula E."/>
            <person name="Henrissat B."/>
            <person name="Hsieh H.M."/>
            <person name="Youens-Clark K."/>
            <person name="Lutzoni F."/>
            <person name="Miadlikowska J."/>
            <person name="Eastwood D.C."/>
            <person name="Hamelin R.C."/>
            <person name="Grigoriev I.V."/>
            <person name="U'Ren J.M."/>
        </authorList>
    </citation>
    <scope>NUCLEOTIDE SEQUENCE [LARGE SCALE GENOMIC DNA]</scope>
    <source>
        <strain evidence="1 2">CBS 119005</strain>
    </source>
</reference>
<protein>
    <submittedName>
        <fullName evidence="1">Uncharacterized protein</fullName>
    </submittedName>
</protein>
<dbReference type="Proteomes" id="UP001497700">
    <property type="component" value="Unassembled WGS sequence"/>
</dbReference>
<evidence type="ECO:0000313" key="1">
    <source>
        <dbReference type="EMBL" id="KAI4863878.1"/>
    </source>
</evidence>
<comment type="caution">
    <text evidence="1">The sequence shown here is derived from an EMBL/GenBank/DDBJ whole genome shotgun (WGS) entry which is preliminary data.</text>
</comment>
<name>A0ACB9YY56_9PEZI</name>
<accession>A0ACB9YY56</accession>
<evidence type="ECO:0000313" key="2">
    <source>
        <dbReference type="Proteomes" id="UP001497700"/>
    </source>
</evidence>
<sequence length="330" mass="37488">MLDVTVVPKSPRSRASSMAKQGSEYAVSYTRQIRLVITPVFRENWRNPTYKYPKFTLCAGVVRLTNLLFSIFLLCMLFSTVDQQIIPRLIDNRALYESREGRSKSYSWIVFLSANIVMELWLPTGIWRNGDPSVDWVERGALVFVLVWLFCLWTSTFSQAIAAGIQHAEAAVQVATLSFWLSLVFCGVLVQPVALPRFWIFVYRVSPLTYFLKGMVLASFKGTHLHCSATQLLHIDPIKDRSSPLACGEYLEPYIQLAGGYVENPTATSDCRYCPVFETDRALRDILGMDTDDPWRNAAYMAVYIAFNVLATFVLYWVARVPRRKVGTSA</sequence>
<organism evidence="1 2">
    <name type="scientific">Hypoxylon rubiginosum</name>
    <dbReference type="NCBI Taxonomy" id="110542"/>
    <lineage>
        <taxon>Eukaryota</taxon>
        <taxon>Fungi</taxon>
        <taxon>Dikarya</taxon>
        <taxon>Ascomycota</taxon>
        <taxon>Pezizomycotina</taxon>
        <taxon>Sordariomycetes</taxon>
        <taxon>Xylariomycetidae</taxon>
        <taxon>Xylariales</taxon>
        <taxon>Hypoxylaceae</taxon>
        <taxon>Hypoxylon</taxon>
    </lineage>
</organism>
<gene>
    <name evidence="1" type="ORF">F4820DRAFT_459241</name>
</gene>
<proteinExistence type="predicted"/>
<dbReference type="EMBL" id="MU393496">
    <property type="protein sequence ID" value="KAI4863878.1"/>
    <property type="molecule type" value="Genomic_DNA"/>
</dbReference>
<keyword evidence="2" id="KW-1185">Reference proteome</keyword>